<dbReference type="EMBL" id="JACCQK010000138">
    <property type="protein sequence ID" value="MBG0778896.1"/>
    <property type="molecule type" value="Genomic_DNA"/>
</dbReference>
<protein>
    <recommendedName>
        <fullName evidence="3">Methionine synthase</fullName>
    </recommendedName>
</protein>
<accession>A0A931CWV9</accession>
<evidence type="ECO:0008006" key="3">
    <source>
        <dbReference type="Google" id="ProtNLM"/>
    </source>
</evidence>
<sequence>MPSFTPNGLPLLIGSLPLDDHANALDLVFAHTPEVPLWVQLPKFKEEGMVRQFMYGLPGVAEKEDTWFIDTKTPQFDEEFIQFFEDYLILSEPDADFQASRFAFTPLTGKGFFHFLERVDKDPGRFEALKGQVTGPVTFCTAVKDEAERDIFYNDQLRDAAVKRLAMNARWQAKEFARRGATPIVFLDEPALAGFGTSAYITITRADVQGCIDEIAQEIHAENGLTGVHVCANTEWDLLLDSTIDIISFDAFSYFDNFILYPQAIKKFLGKGGILAWGIVPTGDADLIAQQTSDGLTEKLAGQIRQVAALGIPEEKIIAQSFVTPSCGTGSLDPASATRVLELTKAVSEKIRARQNA</sequence>
<name>A0A931CWV9_9BACT</name>
<dbReference type="Proteomes" id="UP000706172">
    <property type="component" value="Unassembled WGS sequence"/>
</dbReference>
<proteinExistence type="predicted"/>
<dbReference type="AlphaFoldDB" id="A0A931CWV9"/>
<organism evidence="1 2">
    <name type="scientific">Desulfotignum balticum</name>
    <dbReference type="NCBI Taxonomy" id="115781"/>
    <lineage>
        <taxon>Bacteria</taxon>
        <taxon>Pseudomonadati</taxon>
        <taxon>Thermodesulfobacteriota</taxon>
        <taxon>Desulfobacteria</taxon>
        <taxon>Desulfobacterales</taxon>
        <taxon>Desulfobacteraceae</taxon>
        <taxon>Desulfotignum</taxon>
    </lineage>
</organism>
<dbReference type="SUPFAM" id="SSF51726">
    <property type="entry name" value="UROD/MetE-like"/>
    <property type="match status" value="1"/>
</dbReference>
<evidence type="ECO:0000313" key="1">
    <source>
        <dbReference type="EMBL" id="MBG0778896.1"/>
    </source>
</evidence>
<evidence type="ECO:0000313" key="2">
    <source>
        <dbReference type="Proteomes" id="UP000706172"/>
    </source>
</evidence>
<comment type="caution">
    <text evidence="1">The sequence shown here is derived from an EMBL/GenBank/DDBJ whole genome shotgun (WGS) entry which is preliminary data.</text>
</comment>
<dbReference type="InterPro" id="IPR038071">
    <property type="entry name" value="UROD/MetE-like_sf"/>
</dbReference>
<reference evidence="1" key="1">
    <citation type="submission" date="2020-07" db="EMBL/GenBank/DDBJ databases">
        <title>Severe corrosion of carbon steel in oil field produced water can be linked to methanogenic archaea containing a special type of NiFe hydrogenase.</title>
        <authorList>
            <person name="Lahme S."/>
            <person name="Mand J."/>
            <person name="Longwell J."/>
            <person name="Smith R."/>
            <person name="Enning D."/>
        </authorList>
    </citation>
    <scope>NUCLEOTIDE SEQUENCE</scope>
    <source>
        <strain evidence="1">MIC098Bin6</strain>
    </source>
</reference>
<dbReference type="Gene3D" id="3.20.20.210">
    <property type="match status" value="1"/>
</dbReference>
<gene>
    <name evidence="1" type="ORF">H0S81_03090</name>
</gene>